<name>A0AAT9J8M7_9CAUD</name>
<dbReference type="Pfam" id="PF01520">
    <property type="entry name" value="Amidase_3"/>
    <property type="match status" value="1"/>
</dbReference>
<organism evidence="4">
    <name type="scientific">Porphyromonas phage phage020a_SJD2</name>
    <dbReference type="NCBI Taxonomy" id="3154110"/>
    <lineage>
        <taxon>Viruses</taxon>
        <taxon>Duplodnaviria</taxon>
        <taxon>Heunggongvirae</taxon>
        <taxon>Uroviricota</taxon>
        <taxon>Caudoviricetes</taxon>
        <taxon>Nixviridae</taxon>
        <taxon>Schifferlevirus</taxon>
        <taxon>Schifferlevirus pging00N</taxon>
    </lineage>
</organism>
<evidence type="ECO:0000259" key="3">
    <source>
        <dbReference type="SMART" id="SM00646"/>
    </source>
</evidence>
<dbReference type="InterPro" id="IPR050695">
    <property type="entry name" value="N-acetylmuramoyl_amidase_3"/>
</dbReference>
<dbReference type="SMART" id="SM00646">
    <property type="entry name" value="Ami_3"/>
    <property type="match status" value="1"/>
</dbReference>
<dbReference type="GO" id="GO:0008745">
    <property type="term" value="F:N-acetylmuramoyl-L-alanine amidase activity"/>
    <property type="evidence" value="ECO:0007669"/>
    <property type="project" value="InterPro"/>
</dbReference>
<dbReference type="GO" id="GO:0009253">
    <property type="term" value="P:peptidoglycan catabolic process"/>
    <property type="evidence" value="ECO:0007669"/>
    <property type="project" value="InterPro"/>
</dbReference>
<protein>
    <submittedName>
        <fullName evidence="4">Endolysin</fullName>
    </submittedName>
</protein>
<dbReference type="CDD" id="cd02696">
    <property type="entry name" value="MurNAc-LAA"/>
    <property type="match status" value="1"/>
</dbReference>
<evidence type="ECO:0000313" key="4">
    <source>
        <dbReference type="EMBL" id="DBA55608.1"/>
    </source>
</evidence>
<evidence type="ECO:0000256" key="2">
    <source>
        <dbReference type="SAM" id="MobiDB-lite"/>
    </source>
</evidence>
<dbReference type="SUPFAM" id="SSF53187">
    <property type="entry name" value="Zn-dependent exopeptidases"/>
    <property type="match status" value="1"/>
</dbReference>
<reference evidence="4" key="1">
    <citation type="journal article" date="2023" name="Microbiome">
        <title>Phages are unrecognized players in the ecology of the oral pathogen Porphyromonas gingivalis.</title>
        <authorList>
            <person name="Matrishin C.B."/>
            <person name="Haase E.M."/>
            <person name="Dewhirst F.E."/>
            <person name="Mark Welch J.L."/>
            <person name="Miranda-Sanchez F."/>
            <person name="Chen T."/>
            <person name="MacFarland D.C."/>
            <person name="Kauffman K.M."/>
        </authorList>
    </citation>
    <scope>NUCLEOTIDE SEQUENCE</scope>
</reference>
<dbReference type="Gene3D" id="3.40.630.40">
    <property type="entry name" value="Zn-dependent exopeptidases"/>
    <property type="match status" value="1"/>
</dbReference>
<dbReference type="InterPro" id="IPR002508">
    <property type="entry name" value="MurNAc-LAA_cat"/>
</dbReference>
<reference evidence="4" key="2">
    <citation type="submission" date="2024-05" db="EMBL/GenBank/DDBJ databases">
        <authorList>
            <person name="Matrishin C.B."/>
            <person name="Kauffman K.M."/>
        </authorList>
    </citation>
    <scope>NUCLEOTIDE SEQUENCE</scope>
</reference>
<accession>A0AAT9J8M7</accession>
<proteinExistence type="predicted"/>
<sequence length="223" mass="24742">MKILIDNGHGENTPGKRSPDGRFREYLYTREIAEEVVAELRRRGYEAERIVRENIDVALATRVRRINDVCKELGSANVILISIHNDAAGDGSGWMQAGGWSAYTTPGRTKSDRLAECLYAAAQVHLKEYAEQQAAGKKDGRYSSAQRPFRMDTSDGDRDLESNFYILKNTLCAAVLTENLFQDNRSAVEFLLSAAGRRAIVSLHVEGIISYLSSSPVRDGALQ</sequence>
<dbReference type="PANTHER" id="PTHR30404:SF0">
    <property type="entry name" value="N-ACETYLMURAMOYL-L-ALANINE AMIDASE AMIC"/>
    <property type="match status" value="1"/>
</dbReference>
<dbReference type="EMBL" id="BK068101">
    <property type="protein sequence ID" value="DBA55608.1"/>
    <property type="molecule type" value="Genomic_DNA"/>
</dbReference>
<feature type="region of interest" description="Disordered" evidence="2">
    <location>
        <begin position="1"/>
        <end position="20"/>
    </location>
</feature>
<keyword evidence="1" id="KW-0378">Hydrolase</keyword>
<dbReference type="PANTHER" id="PTHR30404">
    <property type="entry name" value="N-ACETYLMURAMOYL-L-ALANINE AMIDASE"/>
    <property type="match status" value="1"/>
</dbReference>
<feature type="domain" description="MurNAc-LAA" evidence="3">
    <location>
        <begin position="76"/>
        <end position="209"/>
    </location>
</feature>
<evidence type="ECO:0000256" key="1">
    <source>
        <dbReference type="ARBA" id="ARBA00022801"/>
    </source>
</evidence>